<name>I4YF15_WALMC</name>
<evidence type="ECO:0000259" key="5">
    <source>
        <dbReference type="PROSITE" id="PS50030"/>
    </source>
</evidence>
<gene>
    <name evidence="7" type="ORF">WALSEDRAFT_59826</name>
</gene>
<keyword evidence="3" id="KW-0175">Coiled coil</keyword>
<dbReference type="GO" id="GO:0005634">
    <property type="term" value="C:nucleus"/>
    <property type="evidence" value="ECO:0007669"/>
    <property type="project" value="TreeGrafter"/>
</dbReference>
<dbReference type="PROSITE" id="PS00028">
    <property type="entry name" value="ZINC_FINGER_C2H2_1"/>
    <property type="match status" value="1"/>
</dbReference>
<organism evidence="7 8">
    <name type="scientific">Wallemia mellicola (strain ATCC MYA-4683 / CBS 633.66)</name>
    <name type="common">Wallemia sebi (CBS 633.66)</name>
    <dbReference type="NCBI Taxonomy" id="671144"/>
    <lineage>
        <taxon>Eukaryota</taxon>
        <taxon>Fungi</taxon>
        <taxon>Dikarya</taxon>
        <taxon>Basidiomycota</taxon>
        <taxon>Wallemiomycotina</taxon>
        <taxon>Wallemiomycetes</taxon>
        <taxon>Wallemiales</taxon>
        <taxon>Wallemiaceae</taxon>
        <taxon>Wallemia</taxon>
    </lineage>
</organism>
<dbReference type="KEGG" id="wse:WALSEDRAFT_59826"/>
<dbReference type="PANTHER" id="PTHR46340:SF1">
    <property type="entry name" value="UBX DOMAIN-CONTAINING PROTEIN 1"/>
    <property type="match status" value="1"/>
</dbReference>
<protein>
    <recommendedName>
        <fullName evidence="9">UBX-domain-containing protein</fullName>
    </recommendedName>
</protein>
<dbReference type="GeneID" id="18473570"/>
<accession>I4YF15</accession>
<dbReference type="InterPro" id="IPR009060">
    <property type="entry name" value="UBA-like_sf"/>
</dbReference>
<feature type="domain" description="UBA" evidence="5">
    <location>
        <begin position="1"/>
        <end position="39"/>
    </location>
</feature>
<keyword evidence="2" id="KW-0963">Cytoplasm</keyword>
<dbReference type="InterPro" id="IPR015940">
    <property type="entry name" value="UBA"/>
</dbReference>
<dbReference type="SUPFAM" id="SSF54236">
    <property type="entry name" value="Ubiquitin-like"/>
    <property type="match status" value="1"/>
</dbReference>
<dbReference type="AlphaFoldDB" id="I4YF15"/>
<dbReference type="OMA" id="AQHFPRK"/>
<dbReference type="GO" id="GO:0032435">
    <property type="term" value="P:negative regulation of proteasomal ubiquitin-dependent protein catabolic process"/>
    <property type="evidence" value="ECO:0007669"/>
    <property type="project" value="TreeGrafter"/>
</dbReference>
<feature type="compositionally biased region" description="Basic and acidic residues" evidence="4">
    <location>
        <begin position="94"/>
        <end position="146"/>
    </location>
</feature>
<dbReference type="SUPFAM" id="SSF46934">
    <property type="entry name" value="UBA-like"/>
    <property type="match status" value="1"/>
</dbReference>
<feature type="compositionally biased region" description="Basic and acidic residues" evidence="4">
    <location>
        <begin position="175"/>
        <end position="198"/>
    </location>
</feature>
<evidence type="ECO:0000256" key="2">
    <source>
        <dbReference type="ARBA" id="ARBA00022490"/>
    </source>
</evidence>
<dbReference type="InterPro" id="IPR029071">
    <property type="entry name" value="Ubiquitin-like_domsf"/>
</dbReference>
<sequence>MASKQDLLGMGFEESRVDWALRATNNGNMEVVLDHLENNAESAVPADNEQDAQPASIKCDECGKLFKDNALAGYHAEKSGHASFSQSTEQLKPLTEEEKAERLKELKAKMDEKRKAQAEASKEDDKRNEIIRQQRGKEEQAIREDMKAKELKKDLEKKKKEKEEDRKAMLRVKQQIEADKKERAEKAAKEKALREGKLDNATPAQPAKPALPRVSASNATETRLQLRTPNGTLTTTQKVESTLTDLSDFVATQQMVEPSSLSFATTFPARTFTADEMRKSLKELELVPSAALIVKYT</sequence>
<dbReference type="GO" id="GO:0005737">
    <property type="term" value="C:cytoplasm"/>
    <property type="evidence" value="ECO:0007669"/>
    <property type="project" value="UniProtKB-SubCell"/>
</dbReference>
<dbReference type="PROSITE" id="PS50033">
    <property type="entry name" value="UBX"/>
    <property type="match status" value="1"/>
</dbReference>
<dbReference type="GO" id="GO:0036435">
    <property type="term" value="F:K48-linked polyubiquitin modification-dependent protein binding"/>
    <property type="evidence" value="ECO:0007669"/>
    <property type="project" value="TreeGrafter"/>
</dbReference>
<evidence type="ECO:0000313" key="7">
    <source>
        <dbReference type="EMBL" id="EIM22557.1"/>
    </source>
</evidence>
<feature type="region of interest" description="Disordered" evidence="4">
    <location>
        <begin position="78"/>
        <end position="146"/>
    </location>
</feature>
<dbReference type="eggNOG" id="KOG2689">
    <property type="taxonomic scope" value="Eukaryota"/>
</dbReference>
<dbReference type="STRING" id="671144.I4YF15"/>
<dbReference type="HOGENOM" id="CLU_047594_0_0_1"/>
<proteinExistence type="predicted"/>
<dbReference type="PANTHER" id="PTHR46340">
    <property type="entry name" value="UBX DOMAIN-CONTAINING PROTEIN 1"/>
    <property type="match status" value="1"/>
</dbReference>
<evidence type="ECO:0000259" key="6">
    <source>
        <dbReference type="PROSITE" id="PS50033"/>
    </source>
</evidence>
<dbReference type="Gene3D" id="3.10.20.90">
    <property type="entry name" value="Phosphatidylinositol 3-kinase Catalytic Subunit, Chain A, domain 1"/>
    <property type="match status" value="1"/>
</dbReference>
<dbReference type="InParanoid" id="I4YF15"/>
<feature type="region of interest" description="Disordered" evidence="4">
    <location>
        <begin position="175"/>
        <end position="222"/>
    </location>
</feature>
<keyword evidence="8" id="KW-1185">Reference proteome</keyword>
<evidence type="ECO:0008006" key="9">
    <source>
        <dbReference type="Google" id="ProtNLM"/>
    </source>
</evidence>
<dbReference type="RefSeq" id="XP_006957227.1">
    <property type="nucleotide sequence ID" value="XM_006957165.1"/>
</dbReference>
<dbReference type="GO" id="GO:1903094">
    <property type="term" value="P:negative regulation of protein K48-linked deubiquitination"/>
    <property type="evidence" value="ECO:0007669"/>
    <property type="project" value="TreeGrafter"/>
</dbReference>
<dbReference type="Proteomes" id="UP000005242">
    <property type="component" value="Unassembled WGS sequence"/>
</dbReference>
<evidence type="ECO:0000256" key="3">
    <source>
        <dbReference type="ARBA" id="ARBA00023054"/>
    </source>
</evidence>
<comment type="subcellular location">
    <subcellularLocation>
        <location evidence="1">Cytoplasm</location>
    </subcellularLocation>
</comment>
<evidence type="ECO:0000256" key="1">
    <source>
        <dbReference type="ARBA" id="ARBA00004496"/>
    </source>
</evidence>
<dbReference type="InterPro" id="IPR013087">
    <property type="entry name" value="Znf_C2H2_type"/>
</dbReference>
<dbReference type="PROSITE" id="PS50030">
    <property type="entry name" value="UBA"/>
    <property type="match status" value="1"/>
</dbReference>
<reference evidence="7 8" key="1">
    <citation type="journal article" date="2012" name="Fungal Genet. Biol.">
        <title>The genome of the xerotolerant mold Wallemia sebi reveals adaptations to osmotic stress and suggests cryptic sexual reproduction.</title>
        <authorList>
            <person name="Padamsee M."/>
            <person name="Kumar T.K.A."/>
            <person name="Riley R."/>
            <person name="Binder M."/>
            <person name="Boyd A."/>
            <person name="Calvo A.M."/>
            <person name="Furukawa K."/>
            <person name="Hesse C."/>
            <person name="Hohmann S."/>
            <person name="James T.Y."/>
            <person name="LaButti K."/>
            <person name="Lapidus A."/>
            <person name="Lindquist E."/>
            <person name="Lucas S."/>
            <person name="Miller K."/>
            <person name="Shantappa S."/>
            <person name="Grigoriev I.V."/>
            <person name="Hibbett D.S."/>
            <person name="McLaughlin D.J."/>
            <person name="Spatafora J.W."/>
            <person name="Aime M.C."/>
        </authorList>
    </citation>
    <scope>NUCLEOTIDE SEQUENCE [LARGE SCALE GENOMIC DNA]</scope>
    <source>
        <strain evidence="8">ATCC MYA-4683 / CBS 633.66</strain>
    </source>
</reference>
<dbReference type="FunCoup" id="I4YF15">
    <property type="interactions" value="131"/>
</dbReference>
<feature type="domain" description="UBX" evidence="6">
    <location>
        <begin position="217"/>
        <end position="294"/>
    </location>
</feature>
<evidence type="ECO:0000313" key="8">
    <source>
        <dbReference type="Proteomes" id="UP000005242"/>
    </source>
</evidence>
<dbReference type="OrthoDB" id="10254930at2759"/>
<dbReference type="InterPro" id="IPR001012">
    <property type="entry name" value="UBX_dom"/>
</dbReference>
<dbReference type="Gene3D" id="1.10.8.10">
    <property type="entry name" value="DNA helicase RuvA subunit, C-terminal domain"/>
    <property type="match status" value="1"/>
</dbReference>
<dbReference type="SMART" id="SM00166">
    <property type="entry name" value="UBX"/>
    <property type="match status" value="1"/>
</dbReference>
<dbReference type="EMBL" id="JH668227">
    <property type="protein sequence ID" value="EIM22557.1"/>
    <property type="molecule type" value="Genomic_DNA"/>
</dbReference>
<dbReference type="Pfam" id="PF00789">
    <property type="entry name" value="UBX"/>
    <property type="match status" value="1"/>
</dbReference>
<evidence type="ECO:0000256" key="4">
    <source>
        <dbReference type="SAM" id="MobiDB-lite"/>
    </source>
</evidence>
<dbReference type="GO" id="GO:0031397">
    <property type="term" value="P:negative regulation of protein ubiquitination"/>
    <property type="evidence" value="ECO:0007669"/>
    <property type="project" value="TreeGrafter"/>
</dbReference>